<dbReference type="PROSITE" id="PS50082">
    <property type="entry name" value="WD_REPEATS_2"/>
    <property type="match status" value="2"/>
</dbReference>
<evidence type="ECO:0000313" key="4">
    <source>
        <dbReference type="Proteomes" id="UP000593578"/>
    </source>
</evidence>
<dbReference type="PROSITE" id="PS50294">
    <property type="entry name" value="WD_REPEATS_REGION"/>
    <property type="match status" value="1"/>
</dbReference>
<reference evidence="3 4" key="1">
    <citation type="journal article" date="2019" name="Genome Biol. Evol.">
        <title>Insights into the evolution of the New World diploid cottons (Gossypium, subgenus Houzingenia) based on genome sequencing.</title>
        <authorList>
            <person name="Grover C.E."/>
            <person name="Arick M.A. 2nd"/>
            <person name="Thrash A."/>
            <person name="Conover J.L."/>
            <person name="Sanders W.S."/>
            <person name="Peterson D.G."/>
            <person name="Frelichowski J.E."/>
            <person name="Scheffler J.A."/>
            <person name="Scheffler B.E."/>
            <person name="Wendel J.F."/>
        </authorList>
    </citation>
    <scope>NUCLEOTIDE SEQUENCE [LARGE SCALE GENOMIC DNA]</scope>
    <source>
        <strain evidence="3">8</strain>
        <tissue evidence="3">Leaf</tissue>
    </source>
</reference>
<proteinExistence type="predicted"/>
<organism evidence="3 4">
    <name type="scientific">Gossypium raimondii</name>
    <name type="common">Peruvian cotton</name>
    <name type="synonym">Gossypium klotzschianum subsp. raimondii</name>
    <dbReference type="NCBI Taxonomy" id="29730"/>
    <lineage>
        <taxon>Eukaryota</taxon>
        <taxon>Viridiplantae</taxon>
        <taxon>Streptophyta</taxon>
        <taxon>Embryophyta</taxon>
        <taxon>Tracheophyta</taxon>
        <taxon>Spermatophyta</taxon>
        <taxon>Magnoliopsida</taxon>
        <taxon>eudicotyledons</taxon>
        <taxon>Gunneridae</taxon>
        <taxon>Pentapetalae</taxon>
        <taxon>rosids</taxon>
        <taxon>malvids</taxon>
        <taxon>Malvales</taxon>
        <taxon>Malvaceae</taxon>
        <taxon>Malvoideae</taxon>
        <taxon>Gossypium</taxon>
    </lineage>
</organism>
<evidence type="ECO:0008006" key="5">
    <source>
        <dbReference type="Google" id="ProtNLM"/>
    </source>
</evidence>
<dbReference type="InterPro" id="IPR001680">
    <property type="entry name" value="WD40_rpt"/>
</dbReference>
<name>A0A7J8PW37_GOSRA</name>
<dbReference type="InterPro" id="IPR015943">
    <property type="entry name" value="WD40/YVTN_repeat-like_dom_sf"/>
</dbReference>
<feature type="repeat" description="WD" evidence="1">
    <location>
        <begin position="348"/>
        <end position="374"/>
    </location>
</feature>
<evidence type="ECO:0000313" key="3">
    <source>
        <dbReference type="EMBL" id="MBA0593082.1"/>
    </source>
</evidence>
<evidence type="ECO:0000256" key="1">
    <source>
        <dbReference type="PROSITE-ProRule" id="PRU00221"/>
    </source>
</evidence>
<accession>A0A7J8PW37</accession>
<feature type="coiled-coil region" evidence="2">
    <location>
        <begin position="119"/>
        <end position="223"/>
    </location>
</feature>
<evidence type="ECO:0000256" key="2">
    <source>
        <dbReference type="SAM" id="Coils"/>
    </source>
</evidence>
<dbReference type="InterPro" id="IPR045160">
    <property type="entry name" value="ATG16"/>
</dbReference>
<dbReference type="InterPro" id="IPR036322">
    <property type="entry name" value="WD40_repeat_dom_sf"/>
</dbReference>
<dbReference type="AlphaFoldDB" id="A0A7J8PW37"/>
<dbReference type="EMBL" id="JABEZZ010000008">
    <property type="protein sequence ID" value="MBA0593082.1"/>
    <property type="molecule type" value="Genomic_DNA"/>
</dbReference>
<protein>
    <recommendedName>
        <fullName evidence="5">Autophagy-related protein 16 domain-containing protein</fullName>
    </recommendedName>
</protein>
<dbReference type="SMART" id="SM00320">
    <property type="entry name" value="WD40"/>
    <property type="match status" value="3"/>
</dbReference>
<feature type="repeat" description="WD" evidence="1">
    <location>
        <begin position="375"/>
        <end position="407"/>
    </location>
</feature>
<keyword evidence="2" id="KW-0175">Coiled coil</keyword>
<dbReference type="GO" id="GO:0000045">
    <property type="term" value="P:autophagosome assembly"/>
    <property type="evidence" value="ECO:0007669"/>
    <property type="project" value="InterPro"/>
</dbReference>
<dbReference type="Gene3D" id="2.130.10.10">
    <property type="entry name" value="YVTN repeat-like/Quinoprotein amine dehydrogenase"/>
    <property type="match status" value="1"/>
</dbReference>
<comment type="caution">
    <text evidence="3">The sequence shown here is derived from an EMBL/GenBank/DDBJ whole genome shotgun (WGS) entry which is preliminary data.</text>
</comment>
<gene>
    <name evidence="3" type="ORF">Gorai_010041</name>
</gene>
<dbReference type="PANTHER" id="PTHR19878">
    <property type="entry name" value="AUTOPHAGY PROTEIN 16-LIKE"/>
    <property type="match status" value="1"/>
</dbReference>
<dbReference type="Proteomes" id="UP000593578">
    <property type="component" value="Unassembled WGS sequence"/>
</dbReference>
<sequence>MVEVCGKLKACREKFHLPGKYHRIRFSWKSNSSNNSLFFSISPSLQSLAKAVPIYESIHPPYKLSYLPMSQEELAKQAIKHALKALKKRHLVEEGAHAPAYIALSRPIISQGSEWKEKAEKLEIELQQCYKAQSRLSEQLVDRDEYSQLKTDFEEKLRALELVLSECKELKAQLEQLTIRATNAEAENKRLVDLWMLQKMQDAERLNEANALYEDMTERLKASGLEKLAREQVDGIVRRSEEGAEFFVESTVPSVCKDRINAHDGDKVCAVDVSKVSSRLVVSSAYGRTIKVWDLQKGHVDRNLRLWDIQTVKLLSEVSAHSLAITSLSLATGNKVASNWSRSCISLDDNNIAAGSADGSIYIWSISKADIVSTLKEHTAPILCCTWSAIGKPLASADKNGVVCTWT</sequence>
<dbReference type="PANTHER" id="PTHR19878:SF8">
    <property type="entry name" value="AUTOPHAGY-RELATED 16, ISOFORM F"/>
    <property type="match status" value="1"/>
</dbReference>
<dbReference type="SUPFAM" id="SSF50978">
    <property type="entry name" value="WD40 repeat-like"/>
    <property type="match status" value="1"/>
</dbReference>
<keyword evidence="1" id="KW-0853">WD repeat</keyword>
<dbReference type="Pfam" id="PF00400">
    <property type="entry name" value="WD40"/>
    <property type="match status" value="3"/>
</dbReference>